<organism evidence="1 2">
    <name type="scientific">Cryomyces minteri</name>
    <dbReference type="NCBI Taxonomy" id="331657"/>
    <lineage>
        <taxon>Eukaryota</taxon>
        <taxon>Fungi</taxon>
        <taxon>Dikarya</taxon>
        <taxon>Ascomycota</taxon>
        <taxon>Pezizomycotina</taxon>
        <taxon>Dothideomycetes</taxon>
        <taxon>Dothideomycetes incertae sedis</taxon>
        <taxon>Cryomyces</taxon>
    </lineage>
</organism>
<reference evidence="1 2" key="1">
    <citation type="submission" date="2017-03" db="EMBL/GenBank/DDBJ databases">
        <title>Genomes of endolithic fungi from Antarctica.</title>
        <authorList>
            <person name="Coleine C."/>
            <person name="Masonjones S."/>
            <person name="Stajich J.E."/>
        </authorList>
    </citation>
    <scope>NUCLEOTIDE SEQUENCE [LARGE SCALE GENOMIC DNA]</scope>
    <source>
        <strain evidence="1 2">CCFEE 5187</strain>
    </source>
</reference>
<feature type="non-terminal residue" evidence="1">
    <location>
        <position position="83"/>
    </location>
</feature>
<accession>A0A4U0V3R5</accession>
<comment type="caution">
    <text evidence="1">The sequence shown here is derived from an EMBL/GenBank/DDBJ whole genome shotgun (WGS) entry which is preliminary data.</text>
</comment>
<keyword evidence="2" id="KW-1185">Reference proteome</keyword>
<proteinExistence type="predicted"/>
<sequence length="83" mass="8748">AVAVTVLVTALAVDVTVRVDVGTARQEHALEMRRAGYDMDDSWVIHLGAGAGVAALASRFTGFAVMTLVMVTVPVDVTVTLYE</sequence>
<dbReference type="Proteomes" id="UP000308768">
    <property type="component" value="Unassembled WGS sequence"/>
</dbReference>
<dbReference type="EMBL" id="NAJN01003155">
    <property type="protein sequence ID" value="TKA43207.1"/>
    <property type="molecule type" value="Genomic_DNA"/>
</dbReference>
<gene>
    <name evidence="1" type="ORF">B0A49_13823</name>
</gene>
<name>A0A4U0V3R5_9PEZI</name>
<evidence type="ECO:0000313" key="2">
    <source>
        <dbReference type="Proteomes" id="UP000308768"/>
    </source>
</evidence>
<feature type="non-terminal residue" evidence="1">
    <location>
        <position position="1"/>
    </location>
</feature>
<evidence type="ECO:0000313" key="1">
    <source>
        <dbReference type="EMBL" id="TKA43207.1"/>
    </source>
</evidence>
<protein>
    <submittedName>
        <fullName evidence="1">Uncharacterized protein</fullName>
    </submittedName>
</protein>
<dbReference type="AlphaFoldDB" id="A0A4U0V3R5"/>